<dbReference type="EMBL" id="FNPZ01000002">
    <property type="protein sequence ID" value="SDZ01843.1"/>
    <property type="molecule type" value="Genomic_DNA"/>
</dbReference>
<gene>
    <name evidence="3" type="ORF">SAMN05216554_1957</name>
</gene>
<evidence type="ECO:0000256" key="1">
    <source>
        <dbReference type="SAM" id="Phobius"/>
    </source>
</evidence>
<keyword evidence="1" id="KW-1133">Transmembrane helix</keyword>
<dbReference type="RefSeq" id="WP_092552528.1">
    <property type="nucleotide sequence ID" value="NZ_FNPZ01000002.1"/>
</dbReference>
<dbReference type="Pfam" id="PF01882">
    <property type="entry name" value="DUF58"/>
    <property type="match status" value="1"/>
</dbReference>
<dbReference type="AlphaFoldDB" id="A0A1H3PLH2"/>
<dbReference type="PANTHER" id="PTHR34351:SF1">
    <property type="entry name" value="SLR1927 PROTEIN"/>
    <property type="match status" value="1"/>
</dbReference>
<organism evidence="3 4">
    <name type="scientific">Herbiconiux ginsengi</name>
    <dbReference type="NCBI Taxonomy" id="381665"/>
    <lineage>
        <taxon>Bacteria</taxon>
        <taxon>Bacillati</taxon>
        <taxon>Actinomycetota</taxon>
        <taxon>Actinomycetes</taxon>
        <taxon>Micrococcales</taxon>
        <taxon>Microbacteriaceae</taxon>
        <taxon>Herbiconiux</taxon>
    </lineage>
</organism>
<dbReference type="OrthoDB" id="9812729at2"/>
<evidence type="ECO:0000259" key="2">
    <source>
        <dbReference type="Pfam" id="PF01882"/>
    </source>
</evidence>
<dbReference type="Proteomes" id="UP000198891">
    <property type="component" value="Unassembled WGS sequence"/>
</dbReference>
<feature type="transmembrane region" description="Helical" evidence="1">
    <location>
        <begin position="13"/>
        <end position="33"/>
    </location>
</feature>
<sequence>MARARSTSTVPRLTVRGWGLIAAAIVAFVLTQVFRRQEIAYLACFLLAVPVFSLAWVALRRVALKVRRRFSPESGSVGQTVTATIFVQNWGSLRSPAAVWVEKAAAPLQSSDPAPLPALPGYTSSTLDEPALHQLRYRLDTSYRGAHQIGPFEVTLTDPFGCAIRRVRFGGTDTVLVTPTVFELARIDLRLSTGDGAEQVSRRLVGAGEQDVIARKYLPGDSMRRVHWPATAKHGELMVRQDDQRNDQDAVIVLDAHSFVRDSAVRWKAGSDDDTDPAFEWAVSAVGSVAVHLMNEGYGVRLVGHAPGQVSDDEEVFTAPHGLSRAVRDLAFATRDALHDPLDFREAVEAAALTSPDAPPVFAIVSSAPGAAGRIRELAAMSSHPIAFVVGGDAAAGRAGLGTDRSVATELRAAGWSVLECGAHDDLPSLWKALGDARGIG</sequence>
<dbReference type="InterPro" id="IPR002881">
    <property type="entry name" value="DUF58"/>
</dbReference>
<keyword evidence="1" id="KW-0472">Membrane</keyword>
<dbReference type="PANTHER" id="PTHR34351">
    <property type="entry name" value="SLR1927 PROTEIN-RELATED"/>
    <property type="match status" value="1"/>
</dbReference>
<proteinExistence type="predicted"/>
<evidence type="ECO:0000313" key="4">
    <source>
        <dbReference type="Proteomes" id="UP000198891"/>
    </source>
</evidence>
<feature type="domain" description="DUF58" evidence="2">
    <location>
        <begin position="214"/>
        <end position="257"/>
    </location>
</feature>
<keyword evidence="4" id="KW-1185">Reference proteome</keyword>
<protein>
    <submittedName>
        <fullName evidence="3">Uncharacterized conserved protein, DUF58 family, contains vWF domain</fullName>
    </submittedName>
</protein>
<reference evidence="3 4" key="1">
    <citation type="submission" date="2016-10" db="EMBL/GenBank/DDBJ databases">
        <authorList>
            <person name="de Groot N.N."/>
        </authorList>
    </citation>
    <scope>NUCLEOTIDE SEQUENCE [LARGE SCALE GENOMIC DNA]</scope>
    <source>
        <strain evidence="3 4">CGMCC 4.3491</strain>
    </source>
</reference>
<accession>A0A1H3PLH2</accession>
<name>A0A1H3PLH2_9MICO</name>
<feature type="transmembrane region" description="Helical" evidence="1">
    <location>
        <begin position="39"/>
        <end position="59"/>
    </location>
</feature>
<dbReference type="STRING" id="381665.SAMN05216554_1957"/>
<evidence type="ECO:0000313" key="3">
    <source>
        <dbReference type="EMBL" id="SDZ01843.1"/>
    </source>
</evidence>
<keyword evidence="1" id="KW-0812">Transmembrane</keyword>